<reference evidence="6 7" key="1">
    <citation type="submission" date="2023-07" db="EMBL/GenBank/DDBJ databases">
        <title>Genomic Encyclopedia of Type Strains, Phase IV (KMG-IV): sequencing the most valuable type-strain genomes for metagenomic binning, comparative biology and taxonomic classification.</title>
        <authorList>
            <person name="Goeker M."/>
        </authorList>
    </citation>
    <scope>NUCLEOTIDE SEQUENCE [LARGE SCALE GENOMIC DNA]</scope>
    <source>
        <strain evidence="6 7">DSM 12751</strain>
    </source>
</reference>
<dbReference type="RefSeq" id="WP_307396492.1">
    <property type="nucleotide sequence ID" value="NZ_BAAADK010000001.1"/>
</dbReference>
<dbReference type="PANTHER" id="PTHR30246">
    <property type="entry name" value="2-KETO-3-DEOXY-6-PHOSPHOGLUCONATE ALDOLASE"/>
    <property type="match status" value="1"/>
</dbReference>
<comment type="subunit">
    <text evidence="3">Homotrimer.</text>
</comment>
<evidence type="ECO:0000256" key="3">
    <source>
        <dbReference type="ARBA" id="ARBA00011233"/>
    </source>
</evidence>
<accession>A0ABT9W2Q4</accession>
<evidence type="ECO:0000313" key="6">
    <source>
        <dbReference type="EMBL" id="MDQ0167519.1"/>
    </source>
</evidence>
<protein>
    <submittedName>
        <fullName evidence="6">2-dehydro-3-deoxyphosphogluconate aldolase/(4S)-4-hydroxy-2-oxoglutarate aldolase</fullName>
        <ecNumber evidence="6">4.1.2.14</ecNumber>
        <ecNumber evidence="6">4.1.3.42</ecNumber>
    </submittedName>
</protein>
<evidence type="ECO:0000313" key="7">
    <source>
        <dbReference type="Proteomes" id="UP001235840"/>
    </source>
</evidence>
<dbReference type="EC" id="4.1.3.42" evidence="6"/>
<dbReference type="EC" id="4.1.2.14" evidence="6"/>
<evidence type="ECO:0000256" key="2">
    <source>
        <dbReference type="ARBA" id="ARBA00006906"/>
    </source>
</evidence>
<comment type="similarity">
    <text evidence="2">Belongs to the KHG/KDPG aldolase family.</text>
</comment>
<gene>
    <name evidence="6" type="ORF">J2S11_003444</name>
</gene>
<dbReference type="Proteomes" id="UP001235840">
    <property type="component" value="Unassembled WGS sequence"/>
</dbReference>
<dbReference type="GO" id="GO:0106009">
    <property type="term" value="F:(4S)-4-hydroxy-2-oxoglutarate aldolase activity"/>
    <property type="evidence" value="ECO:0007669"/>
    <property type="project" value="UniProtKB-EC"/>
</dbReference>
<name>A0ABT9W2Q4_9BACI</name>
<organism evidence="6 7">
    <name type="scientific">Caldalkalibacillus horti</name>
    <dbReference type="NCBI Taxonomy" id="77523"/>
    <lineage>
        <taxon>Bacteria</taxon>
        <taxon>Bacillati</taxon>
        <taxon>Bacillota</taxon>
        <taxon>Bacilli</taxon>
        <taxon>Bacillales</taxon>
        <taxon>Bacillaceae</taxon>
        <taxon>Caldalkalibacillus</taxon>
    </lineage>
</organism>
<evidence type="ECO:0000256" key="1">
    <source>
        <dbReference type="ARBA" id="ARBA00004761"/>
    </source>
</evidence>
<dbReference type="Gene3D" id="3.20.20.70">
    <property type="entry name" value="Aldolase class I"/>
    <property type="match status" value="1"/>
</dbReference>
<sequence length="212" mass="22805">MLTREEKIQSLKDAQVVAVIRKIDPDKVIPLVSALVAGGVTGIEITLDSQNALKLIKESKERFGQEAFVGAGTVLSVEEAKEALEAGADFIVSPILNKEVVDHVKETSSLVVPGVYTPTEMWQAMQWGADMVKIFPITTLGPKFIKDVKGPLSHIPLMTTGGIDLSNIAEYVKAGVHAVGVGGSLMDKVLIQNNDWDGLTQLAKRFKEAVQG</sequence>
<keyword evidence="4 6" id="KW-0456">Lyase</keyword>
<evidence type="ECO:0000256" key="4">
    <source>
        <dbReference type="ARBA" id="ARBA00023239"/>
    </source>
</evidence>
<proteinExistence type="inferred from homology"/>
<dbReference type="EMBL" id="JAUSTY010000016">
    <property type="protein sequence ID" value="MDQ0167519.1"/>
    <property type="molecule type" value="Genomic_DNA"/>
</dbReference>
<dbReference type="NCBIfam" id="TIGR01182">
    <property type="entry name" value="eda"/>
    <property type="match status" value="1"/>
</dbReference>
<comment type="caution">
    <text evidence="6">The sequence shown here is derived from an EMBL/GenBank/DDBJ whole genome shotgun (WGS) entry which is preliminary data.</text>
</comment>
<dbReference type="CDD" id="cd00452">
    <property type="entry name" value="KDPG_aldolase"/>
    <property type="match status" value="1"/>
</dbReference>
<comment type="pathway">
    <text evidence="1">Carbohydrate acid metabolism.</text>
</comment>
<dbReference type="PANTHER" id="PTHR30246:SF1">
    <property type="entry name" value="2-DEHYDRO-3-DEOXY-6-PHOSPHOGALACTONATE ALDOLASE-RELATED"/>
    <property type="match status" value="1"/>
</dbReference>
<keyword evidence="7" id="KW-1185">Reference proteome</keyword>
<dbReference type="InterPro" id="IPR013785">
    <property type="entry name" value="Aldolase_TIM"/>
</dbReference>
<evidence type="ECO:0000256" key="5">
    <source>
        <dbReference type="ARBA" id="ARBA00023277"/>
    </source>
</evidence>
<dbReference type="Pfam" id="PF01081">
    <property type="entry name" value="Aldolase"/>
    <property type="match status" value="1"/>
</dbReference>
<dbReference type="InterPro" id="IPR000887">
    <property type="entry name" value="Aldlse_KDPG_KHG"/>
</dbReference>
<dbReference type="SUPFAM" id="SSF51569">
    <property type="entry name" value="Aldolase"/>
    <property type="match status" value="1"/>
</dbReference>
<dbReference type="GO" id="GO:0008675">
    <property type="term" value="F:2-dehydro-3-deoxy-phosphogluconate aldolase activity"/>
    <property type="evidence" value="ECO:0007669"/>
    <property type="project" value="UniProtKB-EC"/>
</dbReference>
<keyword evidence="5" id="KW-0119">Carbohydrate metabolism</keyword>